<reference evidence="1 2" key="1">
    <citation type="journal article" date="2019" name="Sci. Rep.">
        <title>Orb-weaving spider Araneus ventricosus genome elucidates the spidroin gene catalogue.</title>
        <authorList>
            <person name="Kono N."/>
            <person name="Nakamura H."/>
            <person name="Ohtoshi R."/>
            <person name="Moran D.A.P."/>
            <person name="Shinohara A."/>
            <person name="Yoshida Y."/>
            <person name="Fujiwara M."/>
            <person name="Mori M."/>
            <person name="Tomita M."/>
            <person name="Arakawa K."/>
        </authorList>
    </citation>
    <scope>NUCLEOTIDE SEQUENCE [LARGE SCALE GENOMIC DNA]</scope>
</reference>
<dbReference type="EMBL" id="BGPR01074758">
    <property type="protein sequence ID" value="GBO46830.1"/>
    <property type="molecule type" value="Genomic_DNA"/>
</dbReference>
<dbReference type="AlphaFoldDB" id="A0A4Y2XCW7"/>
<organism evidence="1 2">
    <name type="scientific">Araneus ventricosus</name>
    <name type="common">Orbweaver spider</name>
    <name type="synonym">Epeira ventricosa</name>
    <dbReference type="NCBI Taxonomy" id="182803"/>
    <lineage>
        <taxon>Eukaryota</taxon>
        <taxon>Metazoa</taxon>
        <taxon>Ecdysozoa</taxon>
        <taxon>Arthropoda</taxon>
        <taxon>Chelicerata</taxon>
        <taxon>Arachnida</taxon>
        <taxon>Araneae</taxon>
        <taxon>Araneomorphae</taxon>
        <taxon>Entelegynae</taxon>
        <taxon>Araneoidea</taxon>
        <taxon>Araneidae</taxon>
        <taxon>Araneus</taxon>
    </lineage>
</organism>
<comment type="caution">
    <text evidence="1">The sequence shown here is derived from an EMBL/GenBank/DDBJ whole genome shotgun (WGS) entry which is preliminary data.</text>
</comment>
<dbReference type="Proteomes" id="UP000499080">
    <property type="component" value="Unassembled WGS sequence"/>
</dbReference>
<sequence length="169" mass="18795">MFACVRCPDESIALTVMKFGTQVELLGVSSGARFIHPYLVGGCSLSECPFPGKKGKDCWPCTGVPSWGLMEFCFSSGREAIALEKRGGSCEREKEVPPGLRAVFSEPLLRKDIQNRAGSCLFGKQSEVMAIYLTLMCYDESWFEGASPSRDIFYVERIVRLLSLLKFKL</sequence>
<gene>
    <name evidence="1" type="ORF">AVEN_226070_1</name>
</gene>
<protein>
    <submittedName>
        <fullName evidence="1">Uncharacterized protein</fullName>
    </submittedName>
</protein>
<evidence type="ECO:0000313" key="2">
    <source>
        <dbReference type="Proteomes" id="UP000499080"/>
    </source>
</evidence>
<evidence type="ECO:0000313" key="1">
    <source>
        <dbReference type="EMBL" id="GBO46830.1"/>
    </source>
</evidence>
<name>A0A4Y2XCW7_ARAVE</name>
<accession>A0A4Y2XCW7</accession>
<keyword evidence="2" id="KW-1185">Reference proteome</keyword>
<proteinExistence type="predicted"/>